<keyword evidence="3" id="KW-0460">Magnesium</keyword>
<dbReference type="STRING" id="454194.PYK22_01210"/>
<reference evidence="4 5" key="2">
    <citation type="submission" date="2015-01" db="EMBL/GenBank/DDBJ databases">
        <title>Complete genome sequence of Pyrinomonas methylaliphatogenes type strain K22T.</title>
        <authorList>
            <person name="Lee K.C.Y."/>
            <person name="Power J.F."/>
            <person name="Dunfield P.F."/>
            <person name="Morgan X.C."/>
            <person name="Huttenhower C."/>
            <person name="Stott M.B."/>
        </authorList>
    </citation>
    <scope>NUCLEOTIDE SEQUENCE [LARGE SCALE GENOMIC DNA]</scope>
    <source>
        <strain evidence="4 5">K22</strain>
    </source>
</reference>
<evidence type="ECO:0000256" key="2">
    <source>
        <dbReference type="ARBA" id="ARBA00022695"/>
    </source>
</evidence>
<proteinExistence type="predicted"/>
<accession>A0A0B6WWT7</accession>
<dbReference type="OrthoDB" id="9803871at2"/>
<dbReference type="PANTHER" id="PTHR43532">
    <property type="entry name" value="GLUCOSE-1-PHOSPHATE THYMIDYLYLTRANSFERASE"/>
    <property type="match status" value="1"/>
</dbReference>
<keyword evidence="1 4" id="KW-0808">Transferase</keyword>
<dbReference type="PANTHER" id="PTHR43532:SF1">
    <property type="entry name" value="GLUCOSE-1-PHOSPHATE THYMIDYLYLTRANSFERASE 1"/>
    <property type="match status" value="1"/>
</dbReference>
<dbReference type="GO" id="GO:0008879">
    <property type="term" value="F:glucose-1-phosphate thymidylyltransferase activity"/>
    <property type="evidence" value="ECO:0007669"/>
    <property type="project" value="UniProtKB-EC"/>
</dbReference>
<reference evidence="4 5" key="1">
    <citation type="submission" date="2013-12" db="EMBL/GenBank/DDBJ databases">
        <authorList>
            <person name="Stott M."/>
        </authorList>
    </citation>
    <scope>NUCLEOTIDE SEQUENCE [LARGE SCALE GENOMIC DNA]</scope>
    <source>
        <strain evidence="4 5">K22</strain>
    </source>
</reference>
<dbReference type="SUPFAM" id="SSF53448">
    <property type="entry name" value="Nucleotide-diphospho-sugar transferases"/>
    <property type="match status" value="1"/>
</dbReference>
<keyword evidence="2 4" id="KW-0548">Nucleotidyltransferase</keyword>
<organism evidence="4 5">
    <name type="scientific">Pyrinomonas methylaliphatogenes</name>
    <dbReference type="NCBI Taxonomy" id="454194"/>
    <lineage>
        <taxon>Bacteria</taxon>
        <taxon>Pseudomonadati</taxon>
        <taxon>Acidobacteriota</taxon>
        <taxon>Blastocatellia</taxon>
        <taxon>Blastocatellales</taxon>
        <taxon>Pyrinomonadaceae</taxon>
        <taxon>Pyrinomonas</taxon>
    </lineage>
</organism>
<dbReference type="EC" id="2.7.7.24" evidence="4"/>
<dbReference type="InterPro" id="IPR005907">
    <property type="entry name" value="G1P_thy_trans_s"/>
</dbReference>
<dbReference type="Proteomes" id="UP000031518">
    <property type="component" value="Unassembled WGS sequence"/>
</dbReference>
<dbReference type="RefSeq" id="WP_041975239.1">
    <property type="nucleotide sequence ID" value="NZ_CBXV010000004.1"/>
</dbReference>
<protein>
    <submittedName>
        <fullName evidence="4">dTDP-glucose pyrophosphorylase</fullName>
        <ecNumber evidence="4">2.7.7.24</ecNumber>
    </submittedName>
</protein>
<sequence>MSDEIIGLIPAGGRARRIAPLPCSKEIYPVLPREADSEERPKVVGQYLIERMRSAGVRRIYIILRKGKWDIPSYFGDGARLGVRIAYLIARHPFGPPYTLDQAFPFVARSLVMFGFPDIIFYPADAYKSLLAHQANAGAEIVLGLFPAPAGRCLDKIETEVDGRVRCVERHTRSGHTWTIAVWTPAFNRFLHERLREDLKRRRNSSGSSKSAELGELTVGDVIAEAVRAGLRVHGVRLSGASYLDIGTPEDLRRAPSYVARMEGIVRDRTTSE</sequence>
<dbReference type="Gene3D" id="3.90.550.10">
    <property type="entry name" value="Spore Coat Polysaccharide Biosynthesis Protein SpsA, Chain A"/>
    <property type="match status" value="1"/>
</dbReference>
<evidence type="ECO:0000313" key="4">
    <source>
        <dbReference type="EMBL" id="CDM65212.1"/>
    </source>
</evidence>
<evidence type="ECO:0000256" key="1">
    <source>
        <dbReference type="ARBA" id="ARBA00022679"/>
    </source>
</evidence>
<dbReference type="AlphaFoldDB" id="A0A0B6WWT7"/>
<dbReference type="EMBL" id="CBXV010000004">
    <property type="protein sequence ID" value="CDM65212.1"/>
    <property type="molecule type" value="Genomic_DNA"/>
</dbReference>
<name>A0A0B6WWT7_9BACT</name>
<dbReference type="InterPro" id="IPR029044">
    <property type="entry name" value="Nucleotide-diphossugar_trans"/>
</dbReference>
<evidence type="ECO:0000313" key="5">
    <source>
        <dbReference type="Proteomes" id="UP000031518"/>
    </source>
</evidence>
<keyword evidence="5" id="KW-1185">Reference proteome</keyword>
<evidence type="ECO:0000256" key="3">
    <source>
        <dbReference type="ARBA" id="ARBA00022842"/>
    </source>
</evidence>
<gene>
    <name evidence="4" type="ORF">PYK22_01210</name>
</gene>